<keyword evidence="2" id="KW-1185">Reference proteome</keyword>
<reference evidence="1 2" key="1">
    <citation type="journal article" date="2019" name="Nat. Ecol. Evol.">
        <title>Megaphylogeny resolves global patterns of mushroom evolution.</title>
        <authorList>
            <person name="Varga T."/>
            <person name="Krizsan K."/>
            <person name="Foldi C."/>
            <person name="Dima B."/>
            <person name="Sanchez-Garcia M."/>
            <person name="Sanchez-Ramirez S."/>
            <person name="Szollosi G.J."/>
            <person name="Szarkandi J.G."/>
            <person name="Papp V."/>
            <person name="Albert L."/>
            <person name="Andreopoulos W."/>
            <person name="Angelini C."/>
            <person name="Antonin V."/>
            <person name="Barry K.W."/>
            <person name="Bougher N.L."/>
            <person name="Buchanan P."/>
            <person name="Buyck B."/>
            <person name="Bense V."/>
            <person name="Catcheside P."/>
            <person name="Chovatia M."/>
            <person name="Cooper J."/>
            <person name="Damon W."/>
            <person name="Desjardin D."/>
            <person name="Finy P."/>
            <person name="Geml J."/>
            <person name="Haridas S."/>
            <person name="Hughes K."/>
            <person name="Justo A."/>
            <person name="Karasinski D."/>
            <person name="Kautmanova I."/>
            <person name="Kiss B."/>
            <person name="Kocsube S."/>
            <person name="Kotiranta H."/>
            <person name="LaButti K.M."/>
            <person name="Lechner B.E."/>
            <person name="Liimatainen K."/>
            <person name="Lipzen A."/>
            <person name="Lukacs Z."/>
            <person name="Mihaltcheva S."/>
            <person name="Morgado L.N."/>
            <person name="Niskanen T."/>
            <person name="Noordeloos M.E."/>
            <person name="Ohm R.A."/>
            <person name="Ortiz-Santana B."/>
            <person name="Ovrebo C."/>
            <person name="Racz N."/>
            <person name="Riley R."/>
            <person name="Savchenko A."/>
            <person name="Shiryaev A."/>
            <person name="Soop K."/>
            <person name="Spirin V."/>
            <person name="Szebenyi C."/>
            <person name="Tomsovsky M."/>
            <person name="Tulloss R.E."/>
            <person name="Uehling J."/>
            <person name="Grigoriev I.V."/>
            <person name="Vagvolgyi C."/>
            <person name="Papp T."/>
            <person name="Martin F.M."/>
            <person name="Miettinen O."/>
            <person name="Hibbett D.S."/>
            <person name="Nagy L.G."/>
        </authorList>
    </citation>
    <scope>NUCLEOTIDE SEQUENCE [LARGE SCALE GENOMIC DNA]</scope>
    <source>
        <strain evidence="1 2">FP101781</strain>
    </source>
</reference>
<dbReference type="Proteomes" id="UP000298030">
    <property type="component" value="Unassembled WGS sequence"/>
</dbReference>
<dbReference type="OrthoDB" id="5282002at2759"/>
<protein>
    <submittedName>
        <fullName evidence="1">Uncharacterized protein</fullName>
    </submittedName>
</protein>
<gene>
    <name evidence="1" type="ORF">FA13DRAFT_1515364</name>
</gene>
<name>A0A4Y7SMC4_COPMI</name>
<comment type="caution">
    <text evidence="1">The sequence shown here is derived from an EMBL/GenBank/DDBJ whole genome shotgun (WGS) entry which is preliminary data.</text>
</comment>
<dbReference type="AlphaFoldDB" id="A0A4Y7SMC4"/>
<evidence type="ECO:0000313" key="1">
    <source>
        <dbReference type="EMBL" id="TEB22399.1"/>
    </source>
</evidence>
<proteinExistence type="predicted"/>
<accession>A0A4Y7SMC4</accession>
<dbReference type="EMBL" id="QPFP01000092">
    <property type="protein sequence ID" value="TEB22399.1"/>
    <property type="molecule type" value="Genomic_DNA"/>
</dbReference>
<dbReference type="STRING" id="71717.A0A4Y7SMC4"/>
<sequence length="335" mass="37728">MSDSLDGMSGIVRSVTIKEAMTVDDQDRVYAQVAPSHRVALKKYQETGTVLPFGSTQNRITGPNLYLFNPTASSWAPPREANPLHGWDLKEVIKNGATSGAQPEDIYGCLYFSLTDQLREFRRRIRDKFTISFHVTSLPAGKLSTAITHHRPSMRFDRIDVGRTLYHDKAGLKHTIQTWAPFLAPQKDVAITGYCKMWVDSQPDGKAKGAGDESFRDAMKKVIANMKSDKPEDEVLAKMADNESLFFSVCHNIEMGYDNSKAFTKYLASQGLDEALSHTGLKLRDSRRIVPHRLGVPLEASRSAIPHFENEEAWYHATMMNSFSWSERILELGRE</sequence>
<evidence type="ECO:0000313" key="2">
    <source>
        <dbReference type="Proteomes" id="UP000298030"/>
    </source>
</evidence>
<organism evidence="1 2">
    <name type="scientific">Coprinellus micaceus</name>
    <name type="common">Glistening ink-cap mushroom</name>
    <name type="synonym">Coprinus micaceus</name>
    <dbReference type="NCBI Taxonomy" id="71717"/>
    <lineage>
        <taxon>Eukaryota</taxon>
        <taxon>Fungi</taxon>
        <taxon>Dikarya</taxon>
        <taxon>Basidiomycota</taxon>
        <taxon>Agaricomycotina</taxon>
        <taxon>Agaricomycetes</taxon>
        <taxon>Agaricomycetidae</taxon>
        <taxon>Agaricales</taxon>
        <taxon>Agaricineae</taxon>
        <taxon>Psathyrellaceae</taxon>
        <taxon>Coprinellus</taxon>
    </lineage>
</organism>